<comment type="cofactor">
    <cofactor evidence="1 10">
        <name>Mg(2+)</name>
        <dbReference type="ChEBI" id="CHEBI:18420"/>
    </cofactor>
</comment>
<evidence type="ECO:0000256" key="1">
    <source>
        <dbReference type="ARBA" id="ARBA00001946"/>
    </source>
</evidence>
<keyword evidence="8 10" id="KW-0460">Magnesium</keyword>
<evidence type="ECO:0000256" key="11">
    <source>
        <dbReference type="RuleBase" id="RU003783"/>
    </source>
</evidence>
<evidence type="ECO:0000313" key="14">
    <source>
        <dbReference type="EMBL" id="SEM58359.1"/>
    </source>
</evidence>
<evidence type="ECO:0000256" key="9">
    <source>
        <dbReference type="ARBA" id="ARBA00049563"/>
    </source>
</evidence>
<keyword evidence="7 10" id="KW-0067">ATP-binding</keyword>
<dbReference type="NCBIfam" id="TIGR00174">
    <property type="entry name" value="miaA"/>
    <property type="match status" value="1"/>
</dbReference>
<dbReference type="InterPro" id="IPR027417">
    <property type="entry name" value="P-loop_NTPase"/>
</dbReference>
<evidence type="ECO:0000256" key="12">
    <source>
        <dbReference type="RuleBase" id="RU003784"/>
    </source>
</evidence>
<keyword evidence="4 10" id="KW-0808">Transferase</keyword>
<dbReference type="InterPro" id="IPR039657">
    <property type="entry name" value="Dimethylallyltransferase"/>
</dbReference>
<evidence type="ECO:0000256" key="7">
    <source>
        <dbReference type="ARBA" id="ARBA00022840"/>
    </source>
</evidence>
<keyword evidence="15" id="KW-1185">Reference proteome</keyword>
<sequence>MLKKIPLVCVVGPTASGKTKLSIEIAKLYNGEVVSADSMQIYKYMSIGTAKPTIEEMDGIPHHCIDLITPDKTFSVAEYVEYARTSIADIAERGKLPILAGGTGLYVNSLVDNITFTPTPSSTELRSELKKLGDIHGNEYLWHMLNKIDPELAQNLHPNNQGRVIRGIEIYRLTGVTMTEHQRLSRLHKSPYNLCMLGLNYSNRQTLYDRIDLRVDLMVKQGLLDEVHALIDKGYSKTSVQAIGYKEFFDYLEGKTSLNEAVERVKQETRRYAKRQLTWFRRDRRIHWLNIDEFTDFNQLMMEVSQLIDKRKGVN</sequence>
<dbReference type="HAMAP" id="MF_00185">
    <property type="entry name" value="IPP_trans"/>
    <property type="match status" value="1"/>
</dbReference>
<proteinExistence type="inferred from homology"/>
<gene>
    <name evidence="10" type="primary">miaA</name>
    <name evidence="14" type="ORF">SAMN05216180_0702</name>
</gene>
<keyword evidence="6 10" id="KW-0547">Nucleotide-binding</keyword>
<dbReference type="PANTHER" id="PTHR11088">
    <property type="entry name" value="TRNA DIMETHYLALLYLTRANSFERASE"/>
    <property type="match status" value="1"/>
</dbReference>
<dbReference type="GO" id="GO:0006400">
    <property type="term" value="P:tRNA modification"/>
    <property type="evidence" value="ECO:0007669"/>
    <property type="project" value="TreeGrafter"/>
</dbReference>
<dbReference type="PANTHER" id="PTHR11088:SF60">
    <property type="entry name" value="TRNA DIMETHYLALLYLTRANSFERASE"/>
    <property type="match status" value="1"/>
</dbReference>
<dbReference type="RefSeq" id="WP_092751679.1">
    <property type="nucleotide sequence ID" value="NZ_FOCG01000001.1"/>
</dbReference>
<evidence type="ECO:0000256" key="5">
    <source>
        <dbReference type="ARBA" id="ARBA00022694"/>
    </source>
</evidence>
<dbReference type="GO" id="GO:0052381">
    <property type="term" value="F:tRNA dimethylallyltransferase activity"/>
    <property type="evidence" value="ECO:0007669"/>
    <property type="project" value="UniProtKB-UniRule"/>
</dbReference>
<evidence type="ECO:0000313" key="15">
    <source>
        <dbReference type="Proteomes" id="UP000199158"/>
    </source>
</evidence>
<comment type="caution">
    <text evidence="10">Lacks conserved residue(s) required for the propagation of feature annotation.</text>
</comment>
<comment type="subunit">
    <text evidence="10">Monomer.</text>
</comment>
<feature type="region of interest" description="Interaction with substrate tRNA" evidence="10">
    <location>
        <begin position="37"/>
        <end position="40"/>
    </location>
</feature>
<dbReference type="STRING" id="474960.SAMN05216180_0702"/>
<dbReference type="InterPro" id="IPR018022">
    <property type="entry name" value="IPT"/>
</dbReference>
<dbReference type="Gene3D" id="3.40.50.300">
    <property type="entry name" value="P-loop containing nucleotide triphosphate hydrolases"/>
    <property type="match status" value="1"/>
</dbReference>
<accession>A0A1H7ZLJ3</accession>
<organism evidence="14 15">
    <name type="scientific">Hydrogenoanaerobacterium saccharovorans</name>
    <dbReference type="NCBI Taxonomy" id="474960"/>
    <lineage>
        <taxon>Bacteria</taxon>
        <taxon>Bacillati</taxon>
        <taxon>Bacillota</taxon>
        <taxon>Clostridia</taxon>
        <taxon>Eubacteriales</taxon>
        <taxon>Oscillospiraceae</taxon>
        <taxon>Hydrogenoanaerobacterium</taxon>
    </lineage>
</organism>
<evidence type="ECO:0000256" key="8">
    <source>
        <dbReference type="ARBA" id="ARBA00022842"/>
    </source>
</evidence>
<reference evidence="14 15" key="1">
    <citation type="submission" date="2016-10" db="EMBL/GenBank/DDBJ databases">
        <authorList>
            <person name="de Groot N.N."/>
        </authorList>
    </citation>
    <scope>NUCLEOTIDE SEQUENCE [LARGE SCALE GENOMIC DNA]</scope>
    <source>
        <strain evidence="14 15">CGMCC 1.5070</strain>
    </source>
</reference>
<evidence type="ECO:0000256" key="4">
    <source>
        <dbReference type="ARBA" id="ARBA00022679"/>
    </source>
</evidence>
<dbReference type="Pfam" id="PF01715">
    <property type="entry name" value="IPPT"/>
    <property type="match status" value="1"/>
</dbReference>
<dbReference type="OrthoDB" id="9776390at2"/>
<name>A0A1H7ZLJ3_9FIRM</name>
<dbReference type="AlphaFoldDB" id="A0A1H7ZLJ3"/>
<feature type="site" description="Interaction with substrate tRNA" evidence="10">
    <location>
        <position position="103"/>
    </location>
</feature>
<comment type="similarity">
    <text evidence="3 10 13">Belongs to the IPP transferase family.</text>
</comment>
<dbReference type="GO" id="GO:0005524">
    <property type="term" value="F:ATP binding"/>
    <property type="evidence" value="ECO:0007669"/>
    <property type="project" value="UniProtKB-UniRule"/>
</dbReference>
<protein>
    <recommendedName>
        <fullName evidence="10">tRNA dimethylallyltransferase</fullName>
        <ecNumber evidence="10">2.5.1.75</ecNumber>
    </recommendedName>
    <alternativeName>
        <fullName evidence="10">Dimethylallyl diphosphate:tRNA dimethylallyltransferase</fullName>
        <shortName evidence="10">DMAPP:tRNA dimethylallyltransferase</shortName>
        <shortName evidence="10">DMATase</shortName>
    </alternativeName>
    <alternativeName>
        <fullName evidence="10">Isopentenyl-diphosphate:tRNA isopentenyltransferase</fullName>
        <shortName evidence="10">IPP transferase</shortName>
        <shortName evidence="10">IPPT</shortName>
        <shortName evidence="10">IPTase</shortName>
    </alternativeName>
</protein>
<dbReference type="EC" id="2.5.1.75" evidence="10"/>
<dbReference type="Proteomes" id="UP000199158">
    <property type="component" value="Unassembled WGS sequence"/>
</dbReference>
<feature type="binding site" evidence="10">
    <location>
        <begin position="12"/>
        <end position="19"/>
    </location>
    <ligand>
        <name>ATP</name>
        <dbReference type="ChEBI" id="CHEBI:30616"/>
    </ligand>
</feature>
<dbReference type="SUPFAM" id="SSF52540">
    <property type="entry name" value="P-loop containing nucleoside triphosphate hydrolases"/>
    <property type="match status" value="2"/>
</dbReference>
<feature type="binding site" evidence="10">
    <location>
        <begin position="14"/>
        <end position="19"/>
    </location>
    <ligand>
        <name>substrate</name>
    </ligand>
</feature>
<evidence type="ECO:0000256" key="2">
    <source>
        <dbReference type="ARBA" id="ARBA00003213"/>
    </source>
</evidence>
<dbReference type="EMBL" id="FOCG01000001">
    <property type="protein sequence ID" value="SEM58359.1"/>
    <property type="molecule type" value="Genomic_DNA"/>
</dbReference>
<feature type="site" description="Interaction with substrate tRNA" evidence="10">
    <location>
        <position position="126"/>
    </location>
</feature>
<evidence type="ECO:0000256" key="10">
    <source>
        <dbReference type="HAMAP-Rule" id="MF_00185"/>
    </source>
</evidence>
<dbReference type="Gene3D" id="1.10.20.140">
    <property type="match status" value="1"/>
</dbReference>
<evidence type="ECO:0000256" key="6">
    <source>
        <dbReference type="ARBA" id="ARBA00022741"/>
    </source>
</evidence>
<comment type="function">
    <text evidence="2 10 12">Catalyzes the transfer of a dimethylallyl group onto the adenine at position 37 in tRNAs that read codons beginning with uridine, leading to the formation of N6-(dimethylallyl)adenosine (i(6)A).</text>
</comment>
<evidence type="ECO:0000256" key="13">
    <source>
        <dbReference type="RuleBase" id="RU003785"/>
    </source>
</evidence>
<comment type="catalytic activity">
    <reaction evidence="9 10 11">
        <text>adenosine(37) in tRNA + dimethylallyl diphosphate = N(6)-dimethylallyladenosine(37) in tRNA + diphosphate</text>
        <dbReference type="Rhea" id="RHEA:26482"/>
        <dbReference type="Rhea" id="RHEA-COMP:10162"/>
        <dbReference type="Rhea" id="RHEA-COMP:10375"/>
        <dbReference type="ChEBI" id="CHEBI:33019"/>
        <dbReference type="ChEBI" id="CHEBI:57623"/>
        <dbReference type="ChEBI" id="CHEBI:74411"/>
        <dbReference type="ChEBI" id="CHEBI:74415"/>
        <dbReference type="EC" id="2.5.1.75"/>
    </reaction>
</comment>
<keyword evidence="5 10" id="KW-0819">tRNA processing</keyword>
<evidence type="ECO:0000256" key="3">
    <source>
        <dbReference type="ARBA" id="ARBA00005842"/>
    </source>
</evidence>